<evidence type="ECO:0000256" key="1">
    <source>
        <dbReference type="ARBA" id="ARBA00000644"/>
    </source>
</evidence>
<dbReference type="Pfam" id="PF01182">
    <property type="entry name" value="Glucosamine_iso"/>
    <property type="match status" value="1"/>
</dbReference>
<dbReference type="InterPro" id="IPR006148">
    <property type="entry name" value="Glc/Gal-6P_isomerase"/>
</dbReference>
<dbReference type="InterPro" id="IPR004547">
    <property type="entry name" value="Glucosamine6P_isomerase"/>
</dbReference>
<dbReference type="GO" id="GO:0042802">
    <property type="term" value="F:identical protein binding"/>
    <property type="evidence" value="ECO:0007669"/>
    <property type="project" value="TreeGrafter"/>
</dbReference>
<dbReference type="STRING" id="47428.A0A284QN74"/>
<proteinExistence type="inferred from homology"/>
<dbReference type="PROSITE" id="PS01161">
    <property type="entry name" value="GLC_GALNAC_ISOMERASE"/>
    <property type="match status" value="1"/>
</dbReference>
<feature type="domain" description="Glucosamine/galactosamine-6-phosphate isomerase" evidence="5">
    <location>
        <begin position="467"/>
        <end position="578"/>
    </location>
</feature>
<dbReference type="GO" id="GO:0004342">
    <property type="term" value="F:glucosamine-6-phosphate deaminase activity"/>
    <property type="evidence" value="ECO:0007669"/>
    <property type="project" value="UniProtKB-EC"/>
</dbReference>
<dbReference type="SUPFAM" id="SSF100950">
    <property type="entry name" value="NagB/RpiA/CoA transferase-like"/>
    <property type="match status" value="1"/>
</dbReference>
<dbReference type="PANTHER" id="PTHR11280">
    <property type="entry name" value="GLUCOSAMINE-6-PHOSPHATE ISOMERASE"/>
    <property type="match status" value="1"/>
</dbReference>
<comment type="catalytic activity">
    <reaction evidence="1">
        <text>alpha-D-glucosamine 6-phosphate + H2O = beta-D-fructose 6-phosphate + NH4(+)</text>
        <dbReference type="Rhea" id="RHEA:12172"/>
        <dbReference type="ChEBI" id="CHEBI:15377"/>
        <dbReference type="ChEBI" id="CHEBI:28938"/>
        <dbReference type="ChEBI" id="CHEBI:57634"/>
        <dbReference type="ChEBI" id="CHEBI:75989"/>
        <dbReference type="EC" id="3.5.99.6"/>
    </reaction>
</comment>
<evidence type="ECO:0000313" key="7">
    <source>
        <dbReference type="Proteomes" id="UP000219338"/>
    </source>
</evidence>
<organism evidence="6 7">
    <name type="scientific">Armillaria ostoyae</name>
    <name type="common">Armillaria root rot fungus</name>
    <dbReference type="NCBI Taxonomy" id="47428"/>
    <lineage>
        <taxon>Eukaryota</taxon>
        <taxon>Fungi</taxon>
        <taxon>Dikarya</taxon>
        <taxon>Basidiomycota</taxon>
        <taxon>Agaricomycotina</taxon>
        <taxon>Agaricomycetes</taxon>
        <taxon>Agaricomycetidae</taxon>
        <taxon>Agaricales</taxon>
        <taxon>Marasmiineae</taxon>
        <taxon>Physalacriaceae</taxon>
        <taxon>Armillaria</taxon>
    </lineage>
</organism>
<dbReference type="InterPro" id="IPR037171">
    <property type="entry name" value="NagB/RpiA_transferase-like"/>
</dbReference>
<dbReference type="InterPro" id="IPR018321">
    <property type="entry name" value="Glucosamine6P_isomerase_CS"/>
</dbReference>
<dbReference type="GO" id="GO:0005737">
    <property type="term" value="C:cytoplasm"/>
    <property type="evidence" value="ECO:0007669"/>
    <property type="project" value="TreeGrafter"/>
</dbReference>
<dbReference type="GO" id="GO:0006043">
    <property type="term" value="P:glucosamine catabolic process"/>
    <property type="evidence" value="ECO:0007669"/>
    <property type="project" value="TreeGrafter"/>
</dbReference>
<dbReference type="GO" id="GO:0005975">
    <property type="term" value="P:carbohydrate metabolic process"/>
    <property type="evidence" value="ECO:0007669"/>
    <property type="project" value="InterPro"/>
</dbReference>
<evidence type="ECO:0000256" key="2">
    <source>
        <dbReference type="ARBA" id="ARBA00005526"/>
    </source>
</evidence>
<dbReference type="Proteomes" id="UP000219338">
    <property type="component" value="Unassembled WGS sequence"/>
</dbReference>
<dbReference type="CDD" id="cd01399">
    <property type="entry name" value="GlcN6P_deaminase"/>
    <property type="match status" value="1"/>
</dbReference>
<evidence type="ECO:0000256" key="4">
    <source>
        <dbReference type="ARBA" id="ARBA00022801"/>
    </source>
</evidence>
<dbReference type="OrthoDB" id="3020812at2759"/>
<evidence type="ECO:0000256" key="3">
    <source>
        <dbReference type="ARBA" id="ARBA00012680"/>
    </source>
</evidence>
<dbReference type="GO" id="GO:0019262">
    <property type="term" value="P:N-acetylneuraminate catabolic process"/>
    <property type="evidence" value="ECO:0007669"/>
    <property type="project" value="TreeGrafter"/>
</dbReference>
<comment type="similarity">
    <text evidence="2">Belongs to the glucosamine/galactosamine-6-phosphate isomerase family.</text>
</comment>
<reference evidence="7" key="1">
    <citation type="journal article" date="2017" name="Nat. Ecol. Evol.">
        <title>Genome expansion and lineage-specific genetic innovations in the forest pathogenic fungi Armillaria.</title>
        <authorList>
            <person name="Sipos G."/>
            <person name="Prasanna A.N."/>
            <person name="Walter M.C."/>
            <person name="O'Connor E."/>
            <person name="Balint B."/>
            <person name="Krizsan K."/>
            <person name="Kiss B."/>
            <person name="Hess J."/>
            <person name="Varga T."/>
            <person name="Slot J."/>
            <person name="Riley R."/>
            <person name="Boka B."/>
            <person name="Rigling D."/>
            <person name="Barry K."/>
            <person name="Lee J."/>
            <person name="Mihaltcheva S."/>
            <person name="LaButti K."/>
            <person name="Lipzen A."/>
            <person name="Waldron R."/>
            <person name="Moloney N.M."/>
            <person name="Sperisen C."/>
            <person name="Kredics L."/>
            <person name="Vagvoelgyi C."/>
            <person name="Patrignani A."/>
            <person name="Fitzpatrick D."/>
            <person name="Nagy I."/>
            <person name="Doyle S."/>
            <person name="Anderson J.B."/>
            <person name="Grigoriev I.V."/>
            <person name="Gueldener U."/>
            <person name="Muensterkoetter M."/>
            <person name="Nagy L.G."/>
        </authorList>
    </citation>
    <scope>NUCLEOTIDE SEQUENCE [LARGE SCALE GENOMIC DNA]</scope>
    <source>
        <strain evidence="7">C18/9</strain>
    </source>
</reference>
<keyword evidence="7" id="KW-1185">Reference proteome</keyword>
<sequence length="614" mass="69477">MTCLLGHSKAVQIAISLSLTLLFCLFCFQGMGRPLSNESPTVDPSRLLAFEHVLASAIPDYLPPPNVNKGDLINKIQESLLCGLKTGERVRVEAVEHVRQFRGSVSSSPLNCAFTSLTTEHLCTLHIAKRITFVGPELTYHLHLLWLHHLSSYEHRSHPCRGQEFCTFHHICQLPFNGTGRVEKVIDSRDQRFQKPPSGRELIESGSSIVRYIMSTSLYLSANKNDTRYTLPYVDPLTGVRIRDTFWLHQARKADVILMNRGPIPAPAWTYDGTPHGNWSYIDCLHLNGSATVDSTSRLDARVGILNAALHATLTQFLPELHRTLRTIHTDQDIRRRRNLWIWHGSVQCNKDFSASDPWSVYYEAQVYMHNYILPKILPHYGILFLPLPSVESVECWRTSPDTPLGDSIERDFFSRLGHIFRLIVREDPSAVGDYIANYICKRYAYNCRTPTTVGHINNFAPTPGKPFVLGLPTGSSPIPTYKALIQLVKDGKLSFKNVVTFNMDEYVGLPLDHSESYHTFMFREFFSHVDMLPENVHILNGNAIDLIAECKAYEEKIKSFGGIELFLGGIGEDGHIAFNASKHNLASMTLSHFSSAGTWFFSYFENSYQDSRV</sequence>
<dbReference type="Gene3D" id="3.40.50.1360">
    <property type="match status" value="1"/>
</dbReference>
<dbReference type="PANTHER" id="PTHR11280:SF5">
    <property type="entry name" value="GLUCOSAMINE-6-PHOSPHATE ISOMERASE"/>
    <property type="match status" value="1"/>
</dbReference>
<dbReference type="EMBL" id="FUEG01000001">
    <property type="protein sequence ID" value="SJK97906.1"/>
    <property type="molecule type" value="Genomic_DNA"/>
</dbReference>
<evidence type="ECO:0000313" key="6">
    <source>
        <dbReference type="EMBL" id="SJK97906.1"/>
    </source>
</evidence>
<dbReference type="AlphaFoldDB" id="A0A284QN74"/>
<dbReference type="EC" id="3.5.99.6" evidence="3"/>
<keyword evidence="4" id="KW-0378">Hydrolase</keyword>
<gene>
    <name evidence="6" type="ORF">ARMOST_01162</name>
</gene>
<evidence type="ECO:0000259" key="5">
    <source>
        <dbReference type="Pfam" id="PF01182"/>
    </source>
</evidence>
<accession>A0A284QN74</accession>
<name>A0A284QN74_ARMOS</name>
<protein>
    <recommendedName>
        <fullName evidence="3">glucosamine-6-phosphate deaminase</fullName>
        <ecNumber evidence="3">3.5.99.6</ecNumber>
    </recommendedName>
</protein>
<dbReference type="GO" id="GO:0006046">
    <property type="term" value="P:N-acetylglucosamine catabolic process"/>
    <property type="evidence" value="ECO:0007669"/>
    <property type="project" value="TreeGrafter"/>
</dbReference>